<dbReference type="Gramene" id="ONIVA01G03360.1">
    <property type="protein sequence ID" value="ONIVA01G03360.1"/>
    <property type="gene ID" value="ONIVA01G03360"/>
</dbReference>
<dbReference type="Proteomes" id="UP000006591">
    <property type="component" value="Chromosome 1"/>
</dbReference>
<feature type="compositionally biased region" description="Basic and acidic residues" evidence="1">
    <location>
        <begin position="1"/>
        <end position="19"/>
    </location>
</feature>
<protein>
    <submittedName>
        <fullName evidence="2">Uncharacterized protein</fullName>
    </submittedName>
</protein>
<reference evidence="2" key="1">
    <citation type="submission" date="2015-04" db="UniProtKB">
        <authorList>
            <consortium name="EnsemblPlants"/>
        </authorList>
    </citation>
    <scope>IDENTIFICATION</scope>
    <source>
        <strain evidence="2">SL10</strain>
    </source>
</reference>
<evidence type="ECO:0000313" key="2">
    <source>
        <dbReference type="EnsemblPlants" id="ONIVA01G03360.1"/>
    </source>
</evidence>
<sequence length="82" mass="9536">MPANDHRWPSERMDCRTSETEDNAYCQEDQRIEAGIEMLRQACPRRRPPILEATTTGGREGYSLGLKFPPLIEIPRIHSFEY</sequence>
<dbReference type="AlphaFoldDB" id="A0A0E0FG62"/>
<organism evidence="2">
    <name type="scientific">Oryza nivara</name>
    <name type="common">Indian wild rice</name>
    <name type="synonym">Oryza sativa f. spontanea</name>
    <dbReference type="NCBI Taxonomy" id="4536"/>
    <lineage>
        <taxon>Eukaryota</taxon>
        <taxon>Viridiplantae</taxon>
        <taxon>Streptophyta</taxon>
        <taxon>Embryophyta</taxon>
        <taxon>Tracheophyta</taxon>
        <taxon>Spermatophyta</taxon>
        <taxon>Magnoliopsida</taxon>
        <taxon>Liliopsida</taxon>
        <taxon>Poales</taxon>
        <taxon>Poaceae</taxon>
        <taxon>BOP clade</taxon>
        <taxon>Oryzoideae</taxon>
        <taxon>Oryzeae</taxon>
        <taxon>Oryzinae</taxon>
        <taxon>Oryza</taxon>
    </lineage>
</organism>
<evidence type="ECO:0000256" key="1">
    <source>
        <dbReference type="SAM" id="MobiDB-lite"/>
    </source>
</evidence>
<dbReference type="EnsemblPlants" id="ONIVA01G03360.1">
    <property type="protein sequence ID" value="ONIVA01G03360.1"/>
    <property type="gene ID" value="ONIVA01G03360"/>
</dbReference>
<proteinExistence type="predicted"/>
<evidence type="ECO:0000313" key="3">
    <source>
        <dbReference type="Proteomes" id="UP000006591"/>
    </source>
</evidence>
<name>A0A0E0FG62_ORYNI</name>
<accession>A0A0E0FG62</accession>
<keyword evidence="3" id="KW-1185">Reference proteome</keyword>
<reference evidence="2" key="2">
    <citation type="submission" date="2018-04" db="EMBL/GenBank/DDBJ databases">
        <title>OnivRS2 (Oryza nivara Reference Sequence Version 2).</title>
        <authorList>
            <person name="Zhang J."/>
            <person name="Kudrna D."/>
            <person name="Lee S."/>
            <person name="Talag J."/>
            <person name="Rajasekar S."/>
            <person name="Welchert J."/>
            <person name="Hsing Y.-I."/>
            <person name="Wing R.A."/>
        </authorList>
    </citation>
    <scope>NUCLEOTIDE SEQUENCE [LARGE SCALE GENOMIC DNA]</scope>
</reference>
<dbReference type="HOGENOM" id="CLU_2562253_0_0_1"/>
<feature type="region of interest" description="Disordered" evidence="1">
    <location>
        <begin position="1"/>
        <end position="21"/>
    </location>
</feature>